<feature type="non-terminal residue" evidence="1">
    <location>
        <position position="147"/>
    </location>
</feature>
<dbReference type="EMBL" id="UINC01124829">
    <property type="protein sequence ID" value="SVD02240.1"/>
    <property type="molecule type" value="Genomic_DNA"/>
</dbReference>
<evidence type="ECO:0000313" key="1">
    <source>
        <dbReference type="EMBL" id="SVD02240.1"/>
    </source>
</evidence>
<sequence>MSQLSFSKRLFFVPLLLMAPLVFPGCCFSQEAELPVDRKGLEKLGEKTASESGVTNYFDSAQLQAVVRGGIKEGLQVDFSHVKELTTGVKVDPEKIYGTVQAGPFPFESSETSFKYRRYRLQSTILGGKSVLNVGALLTPEQNSEGW</sequence>
<accession>A0A382RXP2</accession>
<proteinExistence type="predicted"/>
<protein>
    <submittedName>
        <fullName evidence="1">Uncharacterized protein</fullName>
    </submittedName>
</protein>
<name>A0A382RXP2_9ZZZZ</name>
<organism evidence="1">
    <name type="scientific">marine metagenome</name>
    <dbReference type="NCBI Taxonomy" id="408172"/>
    <lineage>
        <taxon>unclassified sequences</taxon>
        <taxon>metagenomes</taxon>
        <taxon>ecological metagenomes</taxon>
    </lineage>
</organism>
<dbReference type="AlphaFoldDB" id="A0A382RXP2"/>
<reference evidence="1" key="1">
    <citation type="submission" date="2018-05" db="EMBL/GenBank/DDBJ databases">
        <authorList>
            <person name="Lanie J.A."/>
            <person name="Ng W.-L."/>
            <person name="Kazmierczak K.M."/>
            <person name="Andrzejewski T.M."/>
            <person name="Davidsen T.M."/>
            <person name="Wayne K.J."/>
            <person name="Tettelin H."/>
            <person name="Glass J.I."/>
            <person name="Rusch D."/>
            <person name="Podicherti R."/>
            <person name="Tsui H.-C.T."/>
            <person name="Winkler M.E."/>
        </authorList>
    </citation>
    <scope>NUCLEOTIDE SEQUENCE</scope>
</reference>
<gene>
    <name evidence="1" type="ORF">METZ01_LOCUS355094</name>
</gene>